<evidence type="ECO:0000313" key="4">
    <source>
        <dbReference type="EMBL" id="AZA50341.1"/>
    </source>
</evidence>
<protein>
    <submittedName>
        <fullName evidence="4">T9SS C-terminal target domain-containing protein</fullName>
    </submittedName>
</protein>
<dbReference type="KEGG" id="ccau:EG346_20120"/>
<dbReference type="EMBL" id="CP033920">
    <property type="protein sequence ID" value="AZA50341.1"/>
    <property type="molecule type" value="Genomic_DNA"/>
</dbReference>
<feature type="chain" id="PRO_5018175541" evidence="2">
    <location>
        <begin position="40"/>
        <end position="495"/>
    </location>
</feature>
<dbReference type="InterPro" id="IPR013431">
    <property type="entry name" value="Delta_60_rpt"/>
</dbReference>
<evidence type="ECO:0000259" key="3">
    <source>
        <dbReference type="Pfam" id="PF18962"/>
    </source>
</evidence>
<evidence type="ECO:0000313" key="5">
    <source>
        <dbReference type="Proteomes" id="UP000273270"/>
    </source>
</evidence>
<evidence type="ECO:0000256" key="2">
    <source>
        <dbReference type="SAM" id="SignalP"/>
    </source>
</evidence>
<dbReference type="Proteomes" id="UP000273270">
    <property type="component" value="Chromosome"/>
</dbReference>
<dbReference type="Pfam" id="PF17164">
    <property type="entry name" value="DUF5122"/>
    <property type="match status" value="4"/>
</dbReference>
<reference evidence="5" key="1">
    <citation type="submission" date="2018-11" db="EMBL/GenBank/DDBJ databases">
        <title>Proposal to divide the Flavobacteriaceae and reorganize its genera based on Amino Acid Identity values calculated from whole genome sequences.</title>
        <authorList>
            <person name="Nicholson A.C."/>
            <person name="Gulvik C.A."/>
            <person name="Whitney A.M."/>
            <person name="Humrighouse B.W."/>
            <person name="Bell M."/>
            <person name="Holmes B."/>
            <person name="Steigerwalt A.G."/>
            <person name="Villarma A."/>
            <person name="Sheth M."/>
            <person name="Batra D."/>
            <person name="Pryor J."/>
            <person name="Bernardet J.-F."/>
            <person name="Hugo C."/>
            <person name="Kampfer P."/>
            <person name="Newman J."/>
            <person name="McQuiston J.R."/>
        </authorList>
    </citation>
    <scope>NUCLEOTIDE SEQUENCE [LARGE SCALE GENOMIC DNA]</scope>
    <source>
        <strain evidence="5">G0188</strain>
    </source>
</reference>
<sequence>MFNFTVTEFFSYFYHQKNNTMKLKLFMLAIMALAPSSFAQILTKDLSFATNGIYTAPFPSGPFNFFSGYAQSADGSIYFTYSPTSTTTVLTKLTSNGTLDNTFGNNGELVLNYSTYNNTSLTIQSDNKIVLVCTHSDANNSYTDVIRVLQNGQLDNTFGNNGIALIPNLFYGTTDYGSAVHGLLLQNNKLIVYGNYSTSPNLYQTDYLIYRLNSNGSIDSSFGTNGKITTTRFMKPFIDNLSNIVTFSDLDIKKYNPNGQPLTSYGNNGVQTLNFPISNSVPFIFRRAILDSSNRILYLESSSEEIKRINPDGTLDSTFNYDYFPNGISRLVNNLYEKDGFYYVCGMGELTNGGMSYFISRLTQNGSVDPTFGSFVETDPAAFNLYAISNMIVNNNSFIVADEYKIVKYLKNNATLSTTENINNTEIQFENPVKDQLVFTTKEKIKNIEIYSITGTLVKILESNSTDVSALLKGNYLAKVNFQNGKTKIVKVIKK</sequence>
<proteinExistence type="predicted"/>
<organism evidence="4 5">
    <name type="scientific">Chryseobacterium carnipullorum</name>
    <dbReference type="NCBI Taxonomy" id="1124835"/>
    <lineage>
        <taxon>Bacteria</taxon>
        <taxon>Pseudomonadati</taxon>
        <taxon>Bacteroidota</taxon>
        <taxon>Flavobacteriia</taxon>
        <taxon>Flavobacteriales</taxon>
        <taxon>Weeksellaceae</taxon>
        <taxon>Chryseobacterium group</taxon>
        <taxon>Chryseobacterium</taxon>
    </lineage>
</organism>
<dbReference type="InterPro" id="IPR026444">
    <property type="entry name" value="Secre_tail"/>
</dbReference>
<accession>A0A3G6M3V9</accession>
<dbReference type="OrthoDB" id="9805017at2"/>
<dbReference type="Pfam" id="PF18962">
    <property type="entry name" value="Por_Secre_tail"/>
    <property type="match status" value="1"/>
</dbReference>
<dbReference type="Gene3D" id="2.80.10.50">
    <property type="match status" value="3"/>
</dbReference>
<feature type="domain" description="Secretion system C-terminal sorting" evidence="3">
    <location>
        <begin position="431"/>
        <end position="491"/>
    </location>
</feature>
<feature type="signal peptide" evidence="2">
    <location>
        <begin position="1"/>
        <end position="39"/>
    </location>
</feature>
<gene>
    <name evidence="4" type="ORF">EG346_20120</name>
</gene>
<keyword evidence="1 2" id="KW-0732">Signal</keyword>
<dbReference type="NCBIfam" id="TIGR02608">
    <property type="entry name" value="delta_60_rpt"/>
    <property type="match status" value="4"/>
</dbReference>
<name>A0A3G6M3V9_CHRCU</name>
<keyword evidence="5" id="KW-1185">Reference proteome</keyword>
<evidence type="ECO:0000256" key="1">
    <source>
        <dbReference type="ARBA" id="ARBA00022729"/>
    </source>
</evidence>
<dbReference type="AlphaFoldDB" id="A0A3G6M3V9"/>
<dbReference type="NCBIfam" id="TIGR04183">
    <property type="entry name" value="Por_Secre_tail"/>
    <property type="match status" value="1"/>
</dbReference>